<organism evidence="2 3">
    <name type="scientific">Cardiocondyla obscurior</name>
    <dbReference type="NCBI Taxonomy" id="286306"/>
    <lineage>
        <taxon>Eukaryota</taxon>
        <taxon>Metazoa</taxon>
        <taxon>Ecdysozoa</taxon>
        <taxon>Arthropoda</taxon>
        <taxon>Hexapoda</taxon>
        <taxon>Insecta</taxon>
        <taxon>Pterygota</taxon>
        <taxon>Neoptera</taxon>
        <taxon>Endopterygota</taxon>
        <taxon>Hymenoptera</taxon>
        <taxon>Apocrita</taxon>
        <taxon>Aculeata</taxon>
        <taxon>Formicoidea</taxon>
        <taxon>Formicidae</taxon>
        <taxon>Myrmicinae</taxon>
        <taxon>Cardiocondyla</taxon>
    </lineage>
</organism>
<comment type="caution">
    <text evidence="2">The sequence shown here is derived from an EMBL/GenBank/DDBJ whole genome shotgun (WGS) entry which is preliminary data.</text>
</comment>
<keyword evidence="1" id="KW-0732">Signal</keyword>
<evidence type="ECO:0000256" key="1">
    <source>
        <dbReference type="SAM" id="SignalP"/>
    </source>
</evidence>
<gene>
    <name evidence="2" type="ORF">PUN28_012181</name>
</gene>
<protein>
    <recommendedName>
        <fullName evidence="4">Secreted protein</fullName>
    </recommendedName>
</protein>
<proteinExistence type="predicted"/>
<reference evidence="2 3" key="1">
    <citation type="submission" date="2023-03" db="EMBL/GenBank/DDBJ databases">
        <title>High recombination rates correlate with genetic variation in Cardiocondyla obscurior ants.</title>
        <authorList>
            <person name="Errbii M."/>
        </authorList>
    </citation>
    <scope>NUCLEOTIDE SEQUENCE [LARGE SCALE GENOMIC DNA]</scope>
    <source>
        <strain evidence="2">Alpha-2009</strain>
        <tissue evidence="2">Whole body</tissue>
    </source>
</reference>
<evidence type="ECO:0000313" key="2">
    <source>
        <dbReference type="EMBL" id="KAL0112731.1"/>
    </source>
</evidence>
<evidence type="ECO:0000313" key="3">
    <source>
        <dbReference type="Proteomes" id="UP001430953"/>
    </source>
</evidence>
<dbReference type="Proteomes" id="UP001430953">
    <property type="component" value="Unassembled WGS sequence"/>
</dbReference>
<dbReference type="EMBL" id="JADYXP020000012">
    <property type="protein sequence ID" value="KAL0112731.1"/>
    <property type="molecule type" value="Genomic_DNA"/>
</dbReference>
<feature type="signal peptide" evidence="1">
    <location>
        <begin position="1"/>
        <end position="22"/>
    </location>
</feature>
<dbReference type="AlphaFoldDB" id="A0AAW2F9V6"/>
<sequence>MLFRTLFRLLNTSLHFLPLAGSRYSAASLSRAEEQDAGQNWVIRQRRSVSDASGYKAGQLRHSCCVVLLISHTTSANPGCRIVIVRLL</sequence>
<accession>A0AAW2F9V6</accession>
<name>A0AAW2F9V6_9HYME</name>
<keyword evidence="3" id="KW-1185">Reference proteome</keyword>
<feature type="chain" id="PRO_5043766502" description="Secreted protein" evidence="1">
    <location>
        <begin position="23"/>
        <end position="88"/>
    </location>
</feature>
<evidence type="ECO:0008006" key="4">
    <source>
        <dbReference type="Google" id="ProtNLM"/>
    </source>
</evidence>